<organism evidence="7 8">
    <name type="scientific">Conger conger</name>
    <name type="common">Conger eel</name>
    <name type="synonym">Muraena conger</name>
    <dbReference type="NCBI Taxonomy" id="82655"/>
    <lineage>
        <taxon>Eukaryota</taxon>
        <taxon>Metazoa</taxon>
        <taxon>Chordata</taxon>
        <taxon>Craniata</taxon>
        <taxon>Vertebrata</taxon>
        <taxon>Euteleostomi</taxon>
        <taxon>Actinopterygii</taxon>
        <taxon>Neopterygii</taxon>
        <taxon>Teleostei</taxon>
        <taxon>Anguilliformes</taxon>
        <taxon>Congridae</taxon>
        <taxon>Conger</taxon>
    </lineage>
</organism>
<dbReference type="InterPro" id="IPR036028">
    <property type="entry name" value="SH3-like_dom_sf"/>
</dbReference>
<evidence type="ECO:0000259" key="5">
    <source>
        <dbReference type="PROSITE" id="PS50002"/>
    </source>
</evidence>
<dbReference type="OrthoDB" id="10047268at2759"/>
<feature type="domain" description="SH3" evidence="5">
    <location>
        <begin position="155"/>
        <end position="216"/>
    </location>
</feature>
<evidence type="ECO:0000313" key="7">
    <source>
        <dbReference type="EMBL" id="KAJ8275892.1"/>
    </source>
</evidence>
<dbReference type="InterPro" id="IPR001660">
    <property type="entry name" value="SAM"/>
</dbReference>
<dbReference type="SUPFAM" id="SSF47769">
    <property type="entry name" value="SAM/Pointed domain"/>
    <property type="match status" value="1"/>
</dbReference>
<reference evidence="7" key="1">
    <citation type="journal article" date="2023" name="Science">
        <title>Genome structures resolve the early diversification of teleost fishes.</title>
        <authorList>
            <person name="Parey E."/>
            <person name="Louis A."/>
            <person name="Montfort J."/>
            <person name="Bouchez O."/>
            <person name="Roques C."/>
            <person name="Iampietro C."/>
            <person name="Lluch J."/>
            <person name="Castinel A."/>
            <person name="Donnadieu C."/>
            <person name="Desvignes T."/>
            <person name="Floi Bucao C."/>
            <person name="Jouanno E."/>
            <person name="Wen M."/>
            <person name="Mejri S."/>
            <person name="Dirks R."/>
            <person name="Jansen H."/>
            <person name="Henkel C."/>
            <person name="Chen W.J."/>
            <person name="Zahm M."/>
            <person name="Cabau C."/>
            <person name="Klopp C."/>
            <person name="Thompson A.W."/>
            <person name="Robinson-Rechavi M."/>
            <person name="Braasch I."/>
            <person name="Lecointre G."/>
            <person name="Bobe J."/>
            <person name="Postlethwait J.H."/>
            <person name="Berthelot C."/>
            <person name="Roest Crollius H."/>
            <person name="Guiguen Y."/>
        </authorList>
    </citation>
    <scope>NUCLEOTIDE SEQUENCE</scope>
    <source>
        <strain evidence="7">Concon-B</strain>
    </source>
</reference>
<evidence type="ECO:0000313" key="8">
    <source>
        <dbReference type="Proteomes" id="UP001152803"/>
    </source>
</evidence>
<dbReference type="Pfam" id="PF07647">
    <property type="entry name" value="SAM_2"/>
    <property type="match status" value="1"/>
</dbReference>
<evidence type="ECO:0000256" key="3">
    <source>
        <dbReference type="PROSITE-ProRule" id="PRU00192"/>
    </source>
</evidence>
<dbReference type="InterPro" id="IPR013761">
    <property type="entry name" value="SAM/pointed_sf"/>
</dbReference>
<feature type="region of interest" description="Disordered" evidence="4">
    <location>
        <begin position="298"/>
        <end position="345"/>
    </location>
</feature>
<dbReference type="PANTHER" id="PTHR12301">
    <property type="entry name" value="SAM-DOMAIN, SH3 AND NUCLEAR LOCALIZATION SIGNALS PROTEIN RELATED"/>
    <property type="match status" value="1"/>
</dbReference>
<dbReference type="Gene3D" id="1.10.150.50">
    <property type="entry name" value="Transcription Factor, Ets-1"/>
    <property type="match status" value="1"/>
</dbReference>
<feature type="compositionally biased region" description="Low complexity" evidence="4">
    <location>
        <begin position="105"/>
        <end position="138"/>
    </location>
</feature>
<dbReference type="SMART" id="SM00326">
    <property type="entry name" value="SH3"/>
    <property type="match status" value="1"/>
</dbReference>
<protein>
    <recommendedName>
        <fullName evidence="9">SAM domain-containing protein SAMSN-1</fullName>
    </recommendedName>
</protein>
<dbReference type="Gene3D" id="2.30.30.40">
    <property type="entry name" value="SH3 Domains"/>
    <property type="match status" value="1"/>
</dbReference>
<evidence type="ECO:0000256" key="4">
    <source>
        <dbReference type="SAM" id="MobiDB-lite"/>
    </source>
</evidence>
<accession>A0A9Q1DNQ7</accession>
<keyword evidence="8" id="KW-1185">Reference proteome</keyword>
<dbReference type="EMBL" id="JAFJMO010000005">
    <property type="protein sequence ID" value="KAJ8275892.1"/>
    <property type="molecule type" value="Genomic_DNA"/>
</dbReference>
<name>A0A9Q1DNQ7_CONCO</name>
<feature type="region of interest" description="Disordered" evidence="4">
    <location>
        <begin position="1"/>
        <end position="68"/>
    </location>
</feature>
<proteinExistence type="predicted"/>
<sequence length="345" mass="38361">MLQMKHSNVSDKPKNNKPKRSTSFGRFDVFRNQPSPIKPEENGETLPIDGESGIQSCGQSKPDSIGKKMKAISMTMRKTMGRKYVKALSEEMGVGMDHKGEAEGSHSLGNGSRRNSNSLESINSGQSSSSGATSGSDRSNTDSLRLEEDVPYTGHFCGRARVHTDFVPSPYDADSLKLKVGDLIDIISKPPMGMWTGMLNNKVGNFKFIYVDIIVEKEAEPERVRPQRQSTHLKPKTLQGLLESLHLEEYTSSLLINGYQTVEDLRNLKEKHLIELNMTDPDHRHQLLAAAECVIDKETQGENETDSNPEAESQSDNLKLDDDCPRDSDCYITSSDNGREDTESH</sequence>
<dbReference type="InterPro" id="IPR001452">
    <property type="entry name" value="SH3_domain"/>
</dbReference>
<feature type="compositionally biased region" description="Basic and acidic residues" evidence="4">
    <location>
        <begin position="318"/>
        <end position="329"/>
    </location>
</feature>
<dbReference type="Pfam" id="PF07653">
    <property type="entry name" value="SH3_2"/>
    <property type="match status" value="1"/>
</dbReference>
<evidence type="ECO:0008006" key="9">
    <source>
        <dbReference type="Google" id="ProtNLM"/>
    </source>
</evidence>
<keyword evidence="1 3" id="KW-0728">SH3 domain</keyword>
<keyword evidence="2" id="KW-0597">Phosphoprotein</keyword>
<dbReference type="PROSITE" id="PS50105">
    <property type="entry name" value="SAM_DOMAIN"/>
    <property type="match status" value="1"/>
</dbReference>
<comment type="caution">
    <text evidence="7">The sequence shown here is derived from an EMBL/GenBank/DDBJ whole genome shotgun (WGS) entry which is preliminary data.</text>
</comment>
<dbReference type="InterPro" id="IPR021090">
    <property type="entry name" value="SPIDER"/>
</dbReference>
<dbReference type="InterPro" id="IPR051725">
    <property type="entry name" value="SAM-SH3_domain_protein"/>
</dbReference>
<dbReference type="Proteomes" id="UP001152803">
    <property type="component" value="Unassembled WGS sequence"/>
</dbReference>
<dbReference type="CDD" id="cd09561">
    <property type="entry name" value="SAM_SAMSN1"/>
    <property type="match status" value="1"/>
</dbReference>
<evidence type="ECO:0000256" key="1">
    <source>
        <dbReference type="ARBA" id="ARBA00022443"/>
    </source>
</evidence>
<evidence type="ECO:0000259" key="6">
    <source>
        <dbReference type="PROSITE" id="PS50105"/>
    </source>
</evidence>
<feature type="domain" description="SAM" evidence="6">
    <location>
        <begin position="233"/>
        <end position="297"/>
    </location>
</feature>
<dbReference type="InterPro" id="IPR037623">
    <property type="entry name" value="SAMSN1_SAM"/>
</dbReference>
<evidence type="ECO:0000256" key="2">
    <source>
        <dbReference type="ARBA" id="ARBA00022553"/>
    </source>
</evidence>
<dbReference type="PROSITE" id="PS50002">
    <property type="entry name" value="SH3"/>
    <property type="match status" value="1"/>
</dbReference>
<gene>
    <name evidence="7" type="ORF">COCON_G00076440</name>
</gene>
<dbReference type="PANTHER" id="PTHR12301:SF4">
    <property type="entry name" value="SAM DOMAIN-CONTAINING PROTEIN SAMSN-1"/>
    <property type="match status" value="1"/>
</dbReference>
<dbReference type="SUPFAM" id="SSF50044">
    <property type="entry name" value="SH3-domain"/>
    <property type="match status" value="1"/>
</dbReference>
<dbReference type="SMART" id="SM00454">
    <property type="entry name" value="SAM"/>
    <property type="match status" value="1"/>
</dbReference>
<dbReference type="Pfam" id="PF12485">
    <property type="entry name" value="SPIDER"/>
    <property type="match status" value="1"/>
</dbReference>
<dbReference type="AlphaFoldDB" id="A0A9Q1DNQ7"/>
<feature type="region of interest" description="Disordered" evidence="4">
    <location>
        <begin position="97"/>
        <end position="144"/>
    </location>
</feature>
<feature type="compositionally biased region" description="Polar residues" evidence="4">
    <location>
        <begin position="53"/>
        <end position="62"/>
    </location>
</feature>